<dbReference type="Proteomes" id="UP000077315">
    <property type="component" value="Unassembled WGS sequence"/>
</dbReference>
<evidence type="ECO:0000256" key="3">
    <source>
        <dbReference type="ARBA" id="ARBA00007282"/>
    </source>
</evidence>
<evidence type="ECO:0000259" key="9">
    <source>
        <dbReference type="Pfam" id="PF13813"/>
    </source>
</evidence>
<evidence type="ECO:0000256" key="1">
    <source>
        <dbReference type="ARBA" id="ARBA00004141"/>
    </source>
</evidence>
<feature type="transmembrane region" description="Helical" evidence="8">
    <location>
        <begin position="319"/>
        <end position="337"/>
    </location>
</feature>
<proteinExistence type="inferred from homology"/>
<dbReference type="RefSeq" id="XP_018284580.1">
    <property type="nucleotide sequence ID" value="XM_018439634.1"/>
</dbReference>
<sequence length="416" mass="48092">MFCPSILGGEWRSTLSIPAYILLLITPGAGLAYIATIPTTTLSTYKKQILSIPLLVVDILTTVLFRTDFILIDFMMPACTFIIFCRFLELIWTGPLIYGREAYTTKGSLHTEFWSCIRYFPKPAKKHDVSLKKNQIEYVKDKKFYNILPMLMYYIVGWDILATWLTTFTRDDIHNINRDKSLVSFIVYYITLVILNNAGNVIGCIGQLIYVLYYEGGTYSSGQWRDLMNNPMFSTSISDYWTHRWQQIMRPTFLALVYRPVSYYCQKLLSKYTRNTAIYSQGLSVLAVFTLSGAMHEYIAFCNLGWPTHSKIFLGEQQLLFMLYAPLIIFEKALRSISYRCLPLSFIKSFPVQCIQRLWAMVISYIIFSRILETFTYSGFRFRLPFTILGPQIIEFLRQTPALHGLCGSLLTTLST</sequence>
<evidence type="ECO:0000256" key="4">
    <source>
        <dbReference type="ARBA" id="ARBA00022679"/>
    </source>
</evidence>
<feature type="transmembrane region" description="Helical" evidence="8">
    <location>
        <begin position="358"/>
        <end position="380"/>
    </location>
</feature>
<keyword evidence="11" id="KW-1185">Reference proteome</keyword>
<feature type="transmembrane region" description="Helical" evidence="8">
    <location>
        <begin position="71"/>
        <end position="92"/>
    </location>
</feature>
<evidence type="ECO:0000256" key="6">
    <source>
        <dbReference type="ARBA" id="ARBA00022989"/>
    </source>
</evidence>
<evidence type="ECO:0000313" key="11">
    <source>
        <dbReference type="Proteomes" id="UP000077315"/>
    </source>
</evidence>
<comment type="similarity">
    <text evidence="3">Belongs to the wax synthase family.</text>
</comment>
<dbReference type="GO" id="GO:0006629">
    <property type="term" value="P:lipid metabolic process"/>
    <property type="evidence" value="ECO:0007669"/>
    <property type="project" value="InterPro"/>
</dbReference>
<dbReference type="PANTHER" id="PTHR31595:SF57">
    <property type="entry name" value="OS04G0481900 PROTEIN"/>
    <property type="match status" value="1"/>
</dbReference>
<dbReference type="InterPro" id="IPR032805">
    <property type="entry name" value="Wax_synthase_dom"/>
</dbReference>
<evidence type="ECO:0000256" key="5">
    <source>
        <dbReference type="ARBA" id="ARBA00022692"/>
    </source>
</evidence>
<reference evidence="11" key="1">
    <citation type="submission" date="2015-06" db="EMBL/GenBank/DDBJ databases">
        <title>Expansion of signal transduction pathways in fungi by whole-genome duplication.</title>
        <authorList>
            <consortium name="DOE Joint Genome Institute"/>
            <person name="Corrochano L.M."/>
            <person name="Kuo A."/>
            <person name="Marcet-Houben M."/>
            <person name="Polaino S."/>
            <person name="Salamov A."/>
            <person name="Villalobos J.M."/>
            <person name="Alvarez M.I."/>
            <person name="Avalos J."/>
            <person name="Benito E.P."/>
            <person name="Benoit I."/>
            <person name="Burger G."/>
            <person name="Camino L.P."/>
            <person name="Canovas D."/>
            <person name="Cerda-Olmedo E."/>
            <person name="Cheng J.-F."/>
            <person name="Dominguez A."/>
            <person name="Elias M."/>
            <person name="Eslava A.P."/>
            <person name="Glaser F."/>
            <person name="Grimwood J."/>
            <person name="Gutierrez G."/>
            <person name="Heitman J."/>
            <person name="Henrissat B."/>
            <person name="Iturriaga E.A."/>
            <person name="Lang B.F."/>
            <person name="Lavin J.L."/>
            <person name="Lee S."/>
            <person name="Li W."/>
            <person name="Lindquist E."/>
            <person name="Lopez-Garcia S."/>
            <person name="Luque E.M."/>
            <person name="Marcos A.T."/>
            <person name="Martin J."/>
            <person name="McCluskey K."/>
            <person name="Medina H.R."/>
            <person name="Miralles-Duran A."/>
            <person name="Miyazaki A."/>
            <person name="Munoz-Torres E."/>
            <person name="Oguiza J.A."/>
            <person name="Ohm R."/>
            <person name="Olmedo M."/>
            <person name="Orejas M."/>
            <person name="Ortiz-Castellanos L."/>
            <person name="Pisabarro A.G."/>
            <person name="Rodriguez-Romero J."/>
            <person name="Ruiz-Herrera J."/>
            <person name="Ruiz-Vazquez R."/>
            <person name="Sanz C."/>
            <person name="Schackwitz W."/>
            <person name="Schmutz J."/>
            <person name="Shahriari M."/>
            <person name="Shelest E."/>
            <person name="Silva-Franco F."/>
            <person name="Soanes D."/>
            <person name="Syed K."/>
            <person name="Tagua V.G."/>
            <person name="Talbot N.J."/>
            <person name="Thon M."/>
            <person name="De vries R.P."/>
            <person name="Wiebenga A."/>
            <person name="Yadav J.S."/>
            <person name="Braun E.L."/>
            <person name="Baker S."/>
            <person name="Garre V."/>
            <person name="Horwitz B."/>
            <person name="Torres-Martinez S."/>
            <person name="Idnurm A."/>
            <person name="Herrera-Estrella A."/>
            <person name="Gabaldon T."/>
            <person name="Grigoriev I.V."/>
        </authorList>
    </citation>
    <scope>NUCLEOTIDE SEQUENCE [LARGE SCALE GENOMIC DNA]</scope>
    <source>
        <strain evidence="11">NRRL 1555(-)</strain>
    </source>
</reference>
<dbReference type="InterPro" id="IPR044851">
    <property type="entry name" value="Wax_synthase"/>
</dbReference>
<name>A0A163CYJ5_PHYB8</name>
<gene>
    <name evidence="10" type="ORF">PHYBLDRAFT_189282</name>
</gene>
<evidence type="ECO:0000256" key="2">
    <source>
        <dbReference type="ARBA" id="ARBA00005179"/>
    </source>
</evidence>
<protein>
    <recommendedName>
        <fullName evidence="9">Wax synthase domain-containing protein</fullName>
    </recommendedName>
</protein>
<dbReference type="InParanoid" id="A0A163CYJ5"/>
<keyword evidence="5 8" id="KW-0812">Transmembrane</keyword>
<comment type="subcellular location">
    <subcellularLocation>
        <location evidence="1">Membrane</location>
        <topology evidence="1">Multi-pass membrane protein</topology>
    </subcellularLocation>
</comment>
<feature type="transmembrane region" description="Helical" evidence="8">
    <location>
        <begin position="49"/>
        <end position="65"/>
    </location>
</feature>
<accession>A0A163CYJ5</accession>
<dbReference type="PANTHER" id="PTHR31595">
    <property type="entry name" value="LONG-CHAIN-ALCOHOL O-FATTY-ACYLTRANSFERASE 3-RELATED"/>
    <property type="match status" value="1"/>
</dbReference>
<comment type="pathway">
    <text evidence="2">Secondary metabolite biosynthesis.</text>
</comment>
<dbReference type="GO" id="GO:0008374">
    <property type="term" value="F:O-acyltransferase activity"/>
    <property type="evidence" value="ECO:0007669"/>
    <property type="project" value="InterPro"/>
</dbReference>
<organism evidence="10 11">
    <name type="scientific">Phycomyces blakesleeanus (strain ATCC 8743b / DSM 1359 / FGSC 10004 / NBRC 33097 / NRRL 1555)</name>
    <dbReference type="NCBI Taxonomy" id="763407"/>
    <lineage>
        <taxon>Eukaryota</taxon>
        <taxon>Fungi</taxon>
        <taxon>Fungi incertae sedis</taxon>
        <taxon>Mucoromycota</taxon>
        <taxon>Mucoromycotina</taxon>
        <taxon>Mucoromycetes</taxon>
        <taxon>Mucorales</taxon>
        <taxon>Phycomycetaceae</taxon>
        <taxon>Phycomyces</taxon>
    </lineage>
</organism>
<feature type="domain" description="Wax synthase" evidence="9">
    <location>
        <begin position="224"/>
        <end position="303"/>
    </location>
</feature>
<evidence type="ECO:0000256" key="8">
    <source>
        <dbReference type="SAM" id="Phobius"/>
    </source>
</evidence>
<dbReference type="GO" id="GO:0016020">
    <property type="term" value="C:membrane"/>
    <property type="evidence" value="ECO:0007669"/>
    <property type="project" value="UniProtKB-SubCell"/>
</dbReference>
<feature type="transmembrane region" description="Helical" evidence="8">
    <location>
        <begin position="277"/>
        <end position="299"/>
    </location>
</feature>
<dbReference type="Pfam" id="PF13813">
    <property type="entry name" value="MBOAT_2"/>
    <property type="match status" value="1"/>
</dbReference>
<dbReference type="STRING" id="763407.A0A163CYJ5"/>
<keyword evidence="6 8" id="KW-1133">Transmembrane helix</keyword>
<evidence type="ECO:0000256" key="7">
    <source>
        <dbReference type="ARBA" id="ARBA00023136"/>
    </source>
</evidence>
<dbReference type="EMBL" id="KV441002">
    <property type="protein sequence ID" value="OAD66540.1"/>
    <property type="molecule type" value="Genomic_DNA"/>
</dbReference>
<dbReference type="GeneID" id="29000540"/>
<keyword evidence="7 8" id="KW-0472">Membrane</keyword>
<keyword evidence="4" id="KW-0808">Transferase</keyword>
<feature type="transmembrane region" description="Helical" evidence="8">
    <location>
        <begin position="186"/>
        <end position="213"/>
    </location>
</feature>
<feature type="transmembrane region" description="Helical" evidence="8">
    <location>
        <begin position="144"/>
        <end position="166"/>
    </location>
</feature>
<dbReference type="VEuPathDB" id="FungiDB:PHYBLDRAFT_189282"/>
<dbReference type="AlphaFoldDB" id="A0A163CYJ5"/>
<dbReference type="OrthoDB" id="1077582at2759"/>
<evidence type="ECO:0000313" key="10">
    <source>
        <dbReference type="EMBL" id="OAD66540.1"/>
    </source>
</evidence>
<feature type="transmembrane region" description="Helical" evidence="8">
    <location>
        <begin position="17"/>
        <end position="37"/>
    </location>
</feature>